<keyword evidence="3 7" id="KW-1003">Cell membrane</keyword>
<evidence type="ECO:0000256" key="2">
    <source>
        <dbReference type="ARBA" id="ARBA00010792"/>
    </source>
</evidence>
<feature type="domain" description="VTT" evidence="9">
    <location>
        <begin position="41"/>
        <end position="167"/>
    </location>
</feature>
<evidence type="ECO:0000256" key="4">
    <source>
        <dbReference type="ARBA" id="ARBA00022692"/>
    </source>
</evidence>
<keyword evidence="5 7" id="KW-1133">Transmembrane helix</keyword>
<dbReference type="InterPro" id="IPR032818">
    <property type="entry name" value="DedA-like"/>
</dbReference>
<feature type="region of interest" description="Disordered" evidence="8">
    <location>
        <begin position="204"/>
        <end position="234"/>
    </location>
</feature>
<dbReference type="PANTHER" id="PTHR30353:SF0">
    <property type="entry name" value="TRANSMEMBRANE PROTEIN"/>
    <property type="match status" value="1"/>
</dbReference>
<dbReference type="Pfam" id="PF09335">
    <property type="entry name" value="VTT_dom"/>
    <property type="match status" value="1"/>
</dbReference>
<evidence type="ECO:0000256" key="8">
    <source>
        <dbReference type="SAM" id="MobiDB-lite"/>
    </source>
</evidence>
<comment type="caution">
    <text evidence="10">The sequence shown here is derived from an EMBL/GenBank/DDBJ whole genome shotgun (WGS) entry which is preliminary data.</text>
</comment>
<evidence type="ECO:0000256" key="5">
    <source>
        <dbReference type="ARBA" id="ARBA00022989"/>
    </source>
</evidence>
<comment type="similarity">
    <text evidence="2 7">Belongs to the DedA family.</text>
</comment>
<evidence type="ECO:0000313" key="10">
    <source>
        <dbReference type="EMBL" id="MFD1056080.1"/>
    </source>
</evidence>
<evidence type="ECO:0000256" key="6">
    <source>
        <dbReference type="ARBA" id="ARBA00023136"/>
    </source>
</evidence>
<feature type="transmembrane region" description="Helical" evidence="7">
    <location>
        <begin position="147"/>
        <end position="170"/>
    </location>
</feature>
<feature type="transmembrane region" description="Helical" evidence="7">
    <location>
        <begin position="21"/>
        <end position="41"/>
    </location>
</feature>
<name>A0ABW3N3T2_9MICO</name>
<dbReference type="Proteomes" id="UP001597046">
    <property type="component" value="Unassembled WGS sequence"/>
</dbReference>
<reference evidence="11" key="1">
    <citation type="journal article" date="2019" name="Int. J. Syst. Evol. Microbiol.">
        <title>The Global Catalogue of Microorganisms (GCM) 10K type strain sequencing project: providing services to taxonomists for standard genome sequencing and annotation.</title>
        <authorList>
            <consortium name="The Broad Institute Genomics Platform"/>
            <consortium name="The Broad Institute Genome Sequencing Center for Infectious Disease"/>
            <person name="Wu L."/>
            <person name="Ma J."/>
        </authorList>
    </citation>
    <scope>NUCLEOTIDE SEQUENCE [LARGE SCALE GENOMIC DNA]</scope>
    <source>
        <strain evidence="11">CCUG 57508</strain>
    </source>
</reference>
<gene>
    <name evidence="10" type="ORF">ACFQ2V_17350</name>
</gene>
<evidence type="ECO:0000256" key="7">
    <source>
        <dbReference type="RuleBase" id="RU367016"/>
    </source>
</evidence>
<evidence type="ECO:0000256" key="3">
    <source>
        <dbReference type="ARBA" id="ARBA00022475"/>
    </source>
</evidence>
<feature type="transmembrane region" description="Helical" evidence="7">
    <location>
        <begin position="182"/>
        <end position="200"/>
    </location>
</feature>
<accession>A0ABW3N3T2</accession>
<evidence type="ECO:0000313" key="11">
    <source>
        <dbReference type="Proteomes" id="UP001597046"/>
    </source>
</evidence>
<keyword evidence="6 7" id="KW-0472">Membrane</keyword>
<evidence type="ECO:0000256" key="1">
    <source>
        <dbReference type="ARBA" id="ARBA00004651"/>
    </source>
</evidence>
<dbReference type="EMBL" id="JBHTKH010000014">
    <property type="protein sequence ID" value="MFD1056080.1"/>
    <property type="molecule type" value="Genomic_DNA"/>
</dbReference>
<feature type="compositionally biased region" description="Low complexity" evidence="8">
    <location>
        <begin position="210"/>
        <end position="221"/>
    </location>
</feature>
<feature type="transmembrane region" description="Helical" evidence="7">
    <location>
        <begin position="61"/>
        <end position="84"/>
    </location>
</feature>
<sequence length="234" mass="25676">MHAAAIGWLDPATLLTRFGGAFLWVGVVFVFIECGLLFPFLPGDSLLFATGLFIADGHLHLPLALALPALFLAAIGGNAAGYEIGRAAGPSLYRHDRRFLRREHLDRSHAFFERHGSKALVLGRFVPVVRTFVTVVAGASRMSRRHFLTWSAIGAAIWVTTLTLLGYYLGRAFPGLQDRIDLLVVGIVALSLVPVAVEWLRHRRDRSPRTDQPQSDPTDQTDQPDHSDQTGAST</sequence>
<dbReference type="RefSeq" id="WP_386054111.1">
    <property type="nucleotide sequence ID" value="NZ_JBHTKH010000014.1"/>
</dbReference>
<proteinExistence type="inferred from homology"/>
<comment type="subcellular location">
    <subcellularLocation>
        <location evidence="1 7">Cell membrane</location>
        <topology evidence="1 7">Multi-pass membrane protein</topology>
    </subcellularLocation>
</comment>
<protein>
    <submittedName>
        <fullName evidence="10">DedA family protein</fullName>
    </submittedName>
</protein>
<dbReference type="PANTHER" id="PTHR30353">
    <property type="entry name" value="INNER MEMBRANE PROTEIN DEDA-RELATED"/>
    <property type="match status" value="1"/>
</dbReference>
<evidence type="ECO:0000259" key="9">
    <source>
        <dbReference type="Pfam" id="PF09335"/>
    </source>
</evidence>
<keyword evidence="11" id="KW-1185">Reference proteome</keyword>
<keyword evidence="4 7" id="KW-0812">Transmembrane</keyword>
<dbReference type="InterPro" id="IPR032816">
    <property type="entry name" value="VTT_dom"/>
</dbReference>
<organism evidence="10 11">
    <name type="scientific">Terrabacter terrigena</name>
    <dbReference type="NCBI Taxonomy" id="574718"/>
    <lineage>
        <taxon>Bacteria</taxon>
        <taxon>Bacillati</taxon>
        <taxon>Actinomycetota</taxon>
        <taxon>Actinomycetes</taxon>
        <taxon>Micrococcales</taxon>
        <taxon>Intrasporangiaceae</taxon>
        <taxon>Terrabacter</taxon>
    </lineage>
</organism>